<evidence type="ECO:0000256" key="1">
    <source>
        <dbReference type="ARBA" id="ARBA00004651"/>
    </source>
</evidence>
<keyword evidence="7 10" id="KW-1133">Transmembrane helix</keyword>
<organism evidence="11 12">
    <name type="scientific">Lihuaxuella thermophila</name>
    <dbReference type="NCBI Taxonomy" id="1173111"/>
    <lineage>
        <taxon>Bacteria</taxon>
        <taxon>Bacillati</taxon>
        <taxon>Bacillota</taxon>
        <taxon>Bacilli</taxon>
        <taxon>Bacillales</taxon>
        <taxon>Thermoactinomycetaceae</taxon>
        <taxon>Lihuaxuella</taxon>
    </lineage>
</organism>
<evidence type="ECO:0000256" key="8">
    <source>
        <dbReference type="ARBA" id="ARBA00023065"/>
    </source>
</evidence>
<keyword evidence="8" id="KW-0406">Ion transport</keyword>
<keyword evidence="5 10" id="KW-0812">Transmembrane</keyword>
<evidence type="ECO:0000313" key="12">
    <source>
        <dbReference type="Proteomes" id="UP000199695"/>
    </source>
</evidence>
<feature type="transmembrane region" description="Helical" evidence="10">
    <location>
        <begin position="78"/>
        <end position="102"/>
    </location>
</feature>
<dbReference type="GO" id="GO:0005886">
    <property type="term" value="C:plasma membrane"/>
    <property type="evidence" value="ECO:0007669"/>
    <property type="project" value="UniProtKB-SubCell"/>
</dbReference>
<feature type="transmembrane region" description="Helical" evidence="10">
    <location>
        <begin position="235"/>
        <end position="253"/>
    </location>
</feature>
<dbReference type="Pfam" id="PF02386">
    <property type="entry name" value="TrkH"/>
    <property type="match status" value="1"/>
</dbReference>
<keyword evidence="3" id="KW-1003">Cell membrane</keyword>
<dbReference type="Proteomes" id="UP000199695">
    <property type="component" value="Unassembled WGS sequence"/>
</dbReference>
<dbReference type="PANTHER" id="PTHR32024:SF1">
    <property type="entry name" value="KTR SYSTEM POTASSIUM UPTAKE PROTEIN B"/>
    <property type="match status" value="1"/>
</dbReference>
<dbReference type="EMBL" id="FOCQ01000001">
    <property type="protein sequence ID" value="SEM67193.1"/>
    <property type="molecule type" value="Genomic_DNA"/>
</dbReference>
<feature type="transmembrane region" description="Helical" evidence="10">
    <location>
        <begin position="47"/>
        <end position="66"/>
    </location>
</feature>
<gene>
    <name evidence="11" type="ORF">SAMN05444955_10114</name>
</gene>
<feature type="transmembrane region" description="Helical" evidence="10">
    <location>
        <begin position="12"/>
        <end position="35"/>
    </location>
</feature>
<evidence type="ECO:0000256" key="4">
    <source>
        <dbReference type="ARBA" id="ARBA00022538"/>
    </source>
</evidence>
<evidence type="ECO:0000256" key="3">
    <source>
        <dbReference type="ARBA" id="ARBA00022475"/>
    </source>
</evidence>
<evidence type="ECO:0000256" key="5">
    <source>
        <dbReference type="ARBA" id="ARBA00022692"/>
    </source>
</evidence>
<sequence length="453" mass="49365">MNRLEKGIFSRLTPSQVLVIGFALTILTGAILLSLPISTESGKPLPFIDALFTSTSAVCVTGLVVVDTATTYSTFGEVVIMFLIQTGGLGFMTYATFFALLVGKKIGMRERLILREAFNQVDMSGVVRLVLMVLIITLVIEGLGFILLSIRFVPEWGWGKGLYYALFHSVSAFNNAGFDLFGDYQKFSNLIRYVGDPMVNLTISGLIILGGIGFIVILELVQFRKTKRLSLHTKLVLTMTSILIVAGMILILATEWTNPATLGKLSFGDRLLASYFQSVSPRTAGFNTLNLAEMYPATLFFIILLMFVGASPSSTGGGIKTTTLATILLAVWGMIRGRDNVVAYRRRIPYNQVYKALTITVAALTLVIMVTMFLTITERADILTAMFETVSAFGTVGLSIGLTPELSVAGKILIILTMFAGRLGPLTIAVALARRLQEPDPPIRFPEERPLIG</sequence>
<evidence type="ECO:0000256" key="2">
    <source>
        <dbReference type="ARBA" id="ARBA00022448"/>
    </source>
</evidence>
<keyword evidence="2" id="KW-0813">Transport</keyword>
<evidence type="ECO:0000256" key="10">
    <source>
        <dbReference type="SAM" id="Phobius"/>
    </source>
</evidence>
<feature type="transmembrane region" description="Helical" evidence="10">
    <location>
        <begin position="201"/>
        <end position="223"/>
    </location>
</feature>
<evidence type="ECO:0000256" key="7">
    <source>
        <dbReference type="ARBA" id="ARBA00022989"/>
    </source>
</evidence>
<evidence type="ECO:0000256" key="6">
    <source>
        <dbReference type="ARBA" id="ARBA00022958"/>
    </source>
</evidence>
<comment type="subcellular location">
    <subcellularLocation>
        <location evidence="1">Cell membrane</location>
        <topology evidence="1">Multi-pass membrane protein</topology>
    </subcellularLocation>
</comment>
<feature type="transmembrane region" description="Helical" evidence="10">
    <location>
        <begin position="294"/>
        <end position="310"/>
    </location>
</feature>
<keyword evidence="4" id="KW-0633">Potassium transport</keyword>
<dbReference type="GO" id="GO:0015379">
    <property type="term" value="F:potassium:chloride symporter activity"/>
    <property type="evidence" value="ECO:0007669"/>
    <property type="project" value="InterPro"/>
</dbReference>
<accession>A0A1H8A9F4</accession>
<dbReference type="InterPro" id="IPR004772">
    <property type="entry name" value="TrkH"/>
</dbReference>
<dbReference type="STRING" id="1173111.SAMN05444955_10114"/>
<keyword evidence="9 10" id="KW-0472">Membrane</keyword>
<protein>
    <submittedName>
        <fullName evidence="11">Trk system potassium uptake protein TrkH</fullName>
    </submittedName>
</protein>
<feature type="transmembrane region" description="Helical" evidence="10">
    <location>
        <begin position="129"/>
        <end position="150"/>
    </location>
</feature>
<dbReference type="OrthoDB" id="9810952at2"/>
<dbReference type="NCBIfam" id="TIGR00933">
    <property type="entry name" value="2a38"/>
    <property type="match status" value="1"/>
</dbReference>
<reference evidence="11 12" key="1">
    <citation type="submission" date="2016-10" db="EMBL/GenBank/DDBJ databases">
        <authorList>
            <person name="de Groot N.N."/>
        </authorList>
    </citation>
    <scope>NUCLEOTIDE SEQUENCE [LARGE SCALE GENOMIC DNA]</scope>
    <source>
        <strain evidence="11 12">DSM 46701</strain>
    </source>
</reference>
<dbReference type="RefSeq" id="WP_089964333.1">
    <property type="nucleotide sequence ID" value="NZ_FOCQ01000001.1"/>
</dbReference>
<name>A0A1H8A9F4_9BACL</name>
<feature type="transmembrane region" description="Helical" evidence="10">
    <location>
        <begin position="355"/>
        <end position="375"/>
    </location>
</feature>
<dbReference type="InterPro" id="IPR003445">
    <property type="entry name" value="Cat_transpt"/>
</dbReference>
<proteinExistence type="predicted"/>
<dbReference type="PANTHER" id="PTHR32024">
    <property type="entry name" value="TRK SYSTEM POTASSIUM UPTAKE PROTEIN TRKG-RELATED"/>
    <property type="match status" value="1"/>
</dbReference>
<keyword evidence="12" id="KW-1185">Reference proteome</keyword>
<keyword evidence="6" id="KW-0630">Potassium</keyword>
<evidence type="ECO:0000313" key="11">
    <source>
        <dbReference type="EMBL" id="SEM67193.1"/>
    </source>
</evidence>
<dbReference type="AlphaFoldDB" id="A0A1H8A9F4"/>
<feature type="transmembrane region" description="Helical" evidence="10">
    <location>
        <begin position="408"/>
        <end position="433"/>
    </location>
</feature>
<evidence type="ECO:0000256" key="9">
    <source>
        <dbReference type="ARBA" id="ARBA00023136"/>
    </source>
</evidence>